<gene>
    <name evidence="1" type="ORF">CLV94_1652</name>
</gene>
<sequence length="101" mass="11532">MKYFLVFFFLILLTSCDGVQEASGMIVDLETKKPLDKVAIKIAEDDLIYSDKNGYFELFRVTGFAFSNNDLTVILSKDNYETDTITIKNGDDKLIKMSRVE</sequence>
<dbReference type="AlphaFoldDB" id="A0A495MMC5"/>
<dbReference type="SUPFAM" id="SSF49464">
    <property type="entry name" value="Carboxypeptidase regulatory domain-like"/>
    <property type="match status" value="1"/>
</dbReference>
<protein>
    <recommendedName>
        <fullName evidence="3">Carboxypeptidase-like protein</fullName>
    </recommendedName>
</protein>
<dbReference type="Proteomes" id="UP000277579">
    <property type="component" value="Unassembled WGS sequence"/>
</dbReference>
<dbReference type="PROSITE" id="PS51257">
    <property type="entry name" value="PROKAR_LIPOPROTEIN"/>
    <property type="match status" value="1"/>
</dbReference>
<reference evidence="1 2" key="1">
    <citation type="submission" date="2018-10" db="EMBL/GenBank/DDBJ databases">
        <title>Genomic Encyclopedia of Archaeal and Bacterial Type Strains, Phase II (KMG-II): from individual species to whole genera.</title>
        <authorList>
            <person name="Goeker M."/>
        </authorList>
    </citation>
    <scope>NUCLEOTIDE SEQUENCE [LARGE SCALE GENOMIC DNA]</scope>
    <source>
        <strain evidence="1 2">DSM 29537</strain>
    </source>
</reference>
<name>A0A495MMC5_9FLAO</name>
<proteinExistence type="predicted"/>
<accession>A0A495MMC5</accession>
<evidence type="ECO:0000313" key="1">
    <source>
        <dbReference type="EMBL" id="RKS26588.1"/>
    </source>
</evidence>
<dbReference type="EMBL" id="RBLC01000001">
    <property type="protein sequence ID" value="RKS26588.1"/>
    <property type="molecule type" value="Genomic_DNA"/>
</dbReference>
<evidence type="ECO:0000313" key="2">
    <source>
        <dbReference type="Proteomes" id="UP000277579"/>
    </source>
</evidence>
<dbReference type="InterPro" id="IPR008969">
    <property type="entry name" value="CarboxyPept-like_regulatory"/>
</dbReference>
<evidence type="ECO:0008006" key="3">
    <source>
        <dbReference type="Google" id="ProtNLM"/>
    </source>
</evidence>
<organism evidence="1 2">
    <name type="scientific">Flavobacterium endophyticum</name>
    <dbReference type="NCBI Taxonomy" id="1540163"/>
    <lineage>
        <taxon>Bacteria</taxon>
        <taxon>Pseudomonadati</taxon>
        <taxon>Bacteroidota</taxon>
        <taxon>Flavobacteriia</taxon>
        <taxon>Flavobacteriales</taxon>
        <taxon>Flavobacteriaceae</taxon>
        <taxon>Flavobacterium</taxon>
    </lineage>
</organism>
<keyword evidence="2" id="KW-1185">Reference proteome</keyword>
<dbReference type="Gene3D" id="2.60.40.1120">
    <property type="entry name" value="Carboxypeptidase-like, regulatory domain"/>
    <property type="match status" value="1"/>
</dbReference>
<comment type="caution">
    <text evidence="1">The sequence shown here is derived from an EMBL/GenBank/DDBJ whole genome shotgun (WGS) entry which is preliminary data.</text>
</comment>